<dbReference type="InterPro" id="IPR011006">
    <property type="entry name" value="CheY-like_superfamily"/>
</dbReference>
<dbReference type="Gene3D" id="3.40.50.2300">
    <property type="match status" value="1"/>
</dbReference>
<keyword evidence="5" id="KW-1185">Reference proteome</keyword>
<evidence type="ECO:0000256" key="1">
    <source>
        <dbReference type="ARBA" id="ARBA00022553"/>
    </source>
</evidence>
<keyword evidence="1 2" id="KW-0597">Phosphoprotein</keyword>
<evidence type="ECO:0000259" key="3">
    <source>
        <dbReference type="PROSITE" id="PS50110"/>
    </source>
</evidence>
<dbReference type="Proteomes" id="UP001295463">
    <property type="component" value="Chromosome"/>
</dbReference>
<dbReference type="InterPro" id="IPR001789">
    <property type="entry name" value="Sig_transdc_resp-reg_receiver"/>
</dbReference>
<name>A0ABM9DCD4_9BACT</name>
<reference evidence="4 5" key="1">
    <citation type="submission" date="2022-03" db="EMBL/GenBank/DDBJ databases">
        <authorList>
            <person name="Koch H."/>
        </authorList>
    </citation>
    <scope>NUCLEOTIDE SEQUENCE [LARGE SCALE GENOMIC DNA]</scope>
    <source>
        <strain evidence="4 5">G1</strain>
    </source>
</reference>
<dbReference type="Pfam" id="PF00072">
    <property type="entry name" value="Response_reg"/>
    <property type="match status" value="1"/>
</dbReference>
<feature type="modified residue" description="4-aspartylphosphate" evidence="2">
    <location>
        <position position="55"/>
    </location>
</feature>
<gene>
    <name evidence="4" type="ORF">GEAMG1_2679</name>
</gene>
<accession>A0ABM9DCD4</accession>
<dbReference type="SMART" id="SM00448">
    <property type="entry name" value="REC"/>
    <property type="match status" value="1"/>
</dbReference>
<dbReference type="InterPro" id="IPR050595">
    <property type="entry name" value="Bact_response_regulator"/>
</dbReference>
<dbReference type="SUPFAM" id="SSF52172">
    <property type="entry name" value="CheY-like"/>
    <property type="match status" value="1"/>
</dbReference>
<evidence type="ECO:0000313" key="5">
    <source>
        <dbReference type="Proteomes" id="UP001295463"/>
    </source>
</evidence>
<organism evidence="4 5">
    <name type="scientific">Trichlorobacter ammonificans</name>
    <dbReference type="NCBI Taxonomy" id="2916410"/>
    <lineage>
        <taxon>Bacteria</taxon>
        <taxon>Pseudomonadati</taxon>
        <taxon>Thermodesulfobacteriota</taxon>
        <taxon>Desulfuromonadia</taxon>
        <taxon>Geobacterales</taxon>
        <taxon>Geobacteraceae</taxon>
        <taxon>Trichlorobacter</taxon>
    </lineage>
</organism>
<sequence>MMGNILLIDDDPAFTRLLSDYIAEHFPRLTVDVCNNPLEALSYIRRSPYDLLLIDFEMPTLDGRKLMSFAVQAGINKNRIVILSSRDADFLHAQCPMGSCLAVLNKFEVRQKAVLDMIFNSLSEKAAQGAATPAAE</sequence>
<dbReference type="PANTHER" id="PTHR44591:SF21">
    <property type="entry name" value="TWO-COMPONENT RESPONSE REGULATOR"/>
    <property type="match status" value="1"/>
</dbReference>
<proteinExistence type="predicted"/>
<dbReference type="EMBL" id="OW150024">
    <property type="protein sequence ID" value="CAH2032515.1"/>
    <property type="molecule type" value="Genomic_DNA"/>
</dbReference>
<evidence type="ECO:0000256" key="2">
    <source>
        <dbReference type="PROSITE-ProRule" id="PRU00169"/>
    </source>
</evidence>
<dbReference type="PROSITE" id="PS50110">
    <property type="entry name" value="RESPONSE_REGULATORY"/>
    <property type="match status" value="1"/>
</dbReference>
<evidence type="ECO:0000313" key="4">
    <source>
        <dbReference type="EMBL" id="CAH2032515.1"/>
    </source>
</evidence>
<feature type="domain" description="Response regulatory" evidence="3">
    <location>
        <begin position="4"/>
        <end position="121"/>
    </location>
</feature>
<protein>
    <submittedName>
        <fullName evidence="4">Response regulator receiver protein</fullName>
    </submittedName>
</protein>
<dbReference type="PANTHER" id="PTHR44591">
    <property type="entry name" value="STRESS RESPONSE REGULATOR PROTEIN 1"/>
    <property type="match status" value="1"/>
</dbReference>